<gene>
    <name evidence="1" type="ORF">XaF13_p10</name>
</gene>
<reference evidence="1 2" key="1">
    <citation type="submission" date="2019-08" db="EMBL/GenBank/DDBJ databases">
        <title>Complete genome sequence of XaF13 a new phage of Xanthomonas vesicatoria.</title>
        <authorList>
            <person name="Solis-Sanchez A."/>
            <person name="Quinones-Aguilar E."/>
            <person name="Vega-Arreguin J."/>
            <person name="Fraire-Velazquez S."/>
            <person name="Rincon-Enriquez G."/>
        </authorList>
    </citation>
    <scope>NUCLEOTIDE SEQUENCE [LARGE SCALE GENOMIC DNA]</scope>
</reference>
<proteinExistence type="predicted"/>
<evidence type="ECO:0000313" key="2">
    <source>
        <dbReference type="Proteomes" id="UP000464311"/>
    </source>
</evidence>
<dbReference type="EMBL" id="MN335248">
    <property type="protein sequence ID" value="QFQ33307.1"/>
    <property type="molecule type" value="Genomic_DNA"/>
</dbReference>
<name>A0A5P8FSU3_9VIRU</name>
<keyword evidence="2" id="KW-1185">Reference proteome</keyword>
<protein>
    <submittedName>
        <fullName evidence="1">Uncharacterized protein</fullName>
    </submittedName>
</protein>
<accession>A0A5P8FSU3</accession>
<evidence type="ECO:0000313" key="1">
    <source>
        <dbReference type="EMBL" id="QFQ33307.1"/>
    </source>
</evidence>
<organism evidence="1 2">
    <name type="scientific">Vibrio phage XacF13</name>
    <dbReference type="NCBI Taxonomy" id="3071318"/>
    <lineage>
        <taxon>Viruses</taxon>
        <taxon>Monodnaviria</taxon>
        <taxon>Loebvirae</taxon>
        <taxon>Hofneiviricota</taxon>
        <taxon>Faserviricetes</taxon>
        <taxon>Tubulavirales</taxon>
        <taxon>Inoviridae</taxon>
        <taxon>Xylivirus</taxon>
        <taxon>Xylivirus XacF13</taxon>
    </lineage>
</organism>
<sequence length="162" mass="17859">MTMDAKELVELAMKETNAKSIREFATIAKVSHVAVIRWLDGTSVPNFEQAAEIAALAKLPIIKTASEVRMHSPENIKHKGILQRIAASALGVLLLLGVSLPGRAEASKISDQSHFSTEHNANSLYIMRNRVRQALQSRARWLWLWLTSLLPSHGPSDTEIAA</sequence>
<dbReference type="Proteomes" id="UP000464311">
    <property type="component" value="Segment"/>
</dbReference>